<dbReference type="InterPro" id="IPR050807">
    <property type="entry name" value="TransReg_Diox_bact_type"/>
</dbReference>
<keyword evidence="1" id="KW-0805">Transcription regulation</keyword>
<sequence>MNLRERVAKNIIDRRKSIGLSQEDLARQAGLSRAYVGKIENARFSVTIDTIEKIAHALEVEADVLFEPR</sequence>
<evidence type="ECO:0000256" key="3">
    <source>
        <dbReference type="ARBA" id="ARBA00023163"/>
    </source>
</evidence>
<dbReference type="Proteomes" id="UP000031521">
    <property type="component" value="Plasmid pP73D"/>
</dbReference>
<evidence type="ECO:0000256" key="1">
    <source>
        <dbReference type="ARBA" id="ARBA00023015"/>
    </source>
</evidence>
<evidence type="ECO:0000313" key="6">
    <source>
        <dbReference type="Proteomes" id="UP000031521"/>
    </source>
</evidence>
<feature type="domain" description="HTH cro/C1-type" evidence="4">
    <location>
        <begin position="11"/>
        <end position="65"/>
    </location>
</feature>
<dbReference type="CDD" id="cd00093">
    <property type="entry name" value="HTH_XRE"/>
    <property type="match status" value="1"/>
</dbReference>
<keyword evidence="6" id="KW-1185">Reference proteome</keyword>
<evidence type="ECO:0000256" key="2">
    <source>
        <dbReference type="ARBA" id="ARBA00023125"/>
    </source>
</evidence>
<dbReference type="InterPro" id="IPR010982">
    <property type="entry name" value="Lambda_DNA-bd_dom_sf"/>
</dbReference>
<dbReference type="KEGG" id="cid:P73_4811"/>
<dbReference type="GO" id="GO:0003677">
    <property type="term" value="F:DNA binding"/>
    <property type="evidence" value="ECO:0007669"/>
    <property type="project" value="UniProtKB-KW"/>
</dbReference>
<keyword evidence="3" id="KW-0804">Transcription</keyword>
<dbReference type="GO" id="GO:0003700">
    <property type="term" value="F:DNA-binding transcription factor activity"/>
    <property type="evidence" value="ECO:0007669"/>
    <property type="project" value="TreeGrafter"/>
</dbReference>
<dbReference type="InterPro" id="IPR001387">
    <property type="entry name" value="Cro/C1-type_HTH"/>
</dbReference>
<reference evidence="5 6" key="1">
    <citation type="journal article" date="2014" name="Int. J. Syst. Evol. Microbiol.">
        <title>Celeribacter indicus sp. nov., a polycyclic aromatic hydrocarbon-degrading bacterium from deep-sea sediment and reclassification of Huaishuia halophila as Celeribacter halophilus comb. nov.</title>
        <authorList>
            <person name="Lai Q."/>
            <person name="Cao J."/>
            <person name="Yuan J."/>
            <person name="Li F."/>
            <person name="Shao Z."/>
        </authorList>
    </citation>
    <scope>NUCLEOTIDE SEQUENCE [LARGE SCALE GENOMIC DNA]</scope>
    <source>
        <strain evidence="5">P73</strain>
        <plasmid evidence="6">Plasmid pP73D</plasmid>
    </source>
</reference>
<keyword evidence="2" id="KW-0238">DNA-binding</keyword>
<dbReference type="PANTHER" id="PTHR46797">
    <property type="entry name" value="HTH-TYPE TRANSCRIPTIONAL REGULATOR"/>
    <property type="match status" value="1"/>
</dbReference>
<dbReference type="RefSeq" id="WP_043872389.1">
    <property type="nucleotide sequence ID" value="NZ_CP004397.1"/>
</dbReference>
<accession>A0A0B5E973</accession>
<keyword evidence="5" id="KW-0614">Plasmid</keyword>
<evidence type="ECO:0000313" key="5">
    <source>
        <dbReference type="EMBL" id="AJE49526.1"/>
    </source>
</evidence>
<proteinExistence type="predicted"/>
<dbReference type="PANTHER" id="PTHR46797:SF23">
    <property type="entry name" value="HTH-TYPE TRANSCRIPTIONAL REGULATOR SUTR"/>
    <property type="match status" value="1"/>
</dbReference>
<dbReference type="GO" id="GO:0005829">
    <property type="term" value="C:cytosol"/>
    <property type="evidence" value="ECO:0007669"/>
    <property type="project" value="TreeGrafter"/>
</dbReference>
<dbReference type="HOGENOM" id="CLU_066192_29_1_5"/>
<dbReference type="EMBL" id="CP004397">
    <property type="protein sequence ID" value="AJE49526.1"/>
    <property type="molecule type" value="Genomic_DNA"/>
</dbReference>
<dbReference type="SUPFAM" id="SSF47413">
    <property type="entry name" value="lambda repressor-like DNA-binding domains"/>
    <property type="match status" value="1"/>
</dbReference>
<dbReference type="Gene3D" id="1.10.260.40">
    <property type="entry name" value="lambda repressor-like DNA-binding domains"/>
    <property type="match status" value="1"/>
</dbReference>
<protein>
    <submittedName>
        <fullName evidence="5">Transcriptional regulator</fullName>
    </submittedName>
</protein>
<dbReference type="SMART" id="SM00530">
    <property type="entry name" value="HTH_XRE"/>
    <property type="match status" value="1"/>
</dbReference>
<dbReference type="PROSITE" id="PS50943">
    <property type="entry name" value="HTH_CROC1"/>
    <property type="match status" value="1"/>
</dbReference>
<name>A0A0B5E973_9RHOB</name>
<dbReference type="OrthoDB" id="2986852at2"/>
<dbReference type="Pfam" id="PF01381">
    <property type="entry name" value="HTH_3"/>
    <property type="match status" value="1"/>
</dbReference>
<organism evidence="5 6">
    <name type="scientific">Celeribacter indicus</name>
    <dbReference type="NCBI Taxonomy" id="1208324"/>
    <lineage>
        <taxon>Bacteria</taxon>
        <taxon>Pseudomonadati</taxon>
        <taxon>Pseudomonadota</taxon>
        <taxon>Alphaproteobacteria</taxon>
        <taxon>Rhodobacterales</taxon>
        <taxon>Roseobacteraceae</taxon>
        <taxon>Celeribacter</taxon>
    </lineage>
</organism>
<evidence type="ECO:0000259" key="4">
    <source>
        <dbReference type="PROSITE" id="PS50943"/>
    </source>
</evidence>
<geneLocation type="plasmid" evidence="5 6">
    <name>pP73D</name>
</geneLocation>
<gene>
    <name evidence="5" type="ORF">P73_4811</name>
</gene>
<dbReference type="AlphaFoldDB" id="A0A0B5E973"/>